<protein>
    <submittedName>
        <fullName evidence="2">Uncharacterized protein</fullName>
    </submittedName>
</protein>
<dbReference type="AlphaFoldDB" id="A0A3B1DSL2"/>
<dbReference type="EMBL" id="UOGK01000608">
    <property type="protein sequence ID" value="VAX41901.1"/>
    <property type="molecule type" value="Genomic_DNA"/>
</dbReference>
<feature type="region of interest" description="Disordered" evidence="1">
    <location>
        <begin position="1"/>
        <end position="53"/>
    </location>
</feature>
<name>A0A3B1DSL2_9ZZZZ</name>
<gene>
    <name evidence="2" type="ORF">MNBD_PLANCTO03-663</name>
</gene>
<proteinExistence type="predicted"/>
<organism evidence="2">
    <name type="scientific">hydrothermal vent metagenome</name>
    <dbReference type="NCBI Taxonomy" id="652676"/>
    <lineage>
        <taxon>unclassified sequences</taxon>
        <taxon>metagenomes</taxon>
        <taxon>ecological metagenomes</taxon>
    </lineage>
</organism>
<evidence type="ECO:0000256" key="1">
    <source>
        <dbReference type="SAM" id="MobiDB-lite"/>
    </source>
</evidence>
<feature type="compositionally biased region" description="Polar residues" evidence="1">
    <location>
        <begin position="43"/>
        <end position="53"/>
    </location>
</feature>
<evidence type="ECO:0000313" key="2">
    <source>
        <dbReference type="EMBL" id="VAX41901.1"/>
    </source>
</evidence>
<reference evidence="2" key="1">
    <citation type="submission" date="2018-06" db="EMBL/GenBank/DDBJ databases">
        <authorList>
            <person name="Zhirakovskaya E."/>
        </authorList>
    </citation>
    <scope>NUCLEOTIDE SEQUENCE</scope>
</reference>
<sequence length="53" mass="5798">MPSTTTTTADPYAWPKDDTGSQPLPADEIEQGFISGGFGSQWPFWSSYNGVDR</sequence>
<accession>A0A3B1DSL2</accession>